<feature type="domain" description="Nudix hydrolase" evidence="5">
    <location>
        <begin position="147"/>
        <end position="186"/>
    </location>
</feature>
<dbReference type="Proteomes" id="UP001164746">
    <property type="component" value="Chromosome 3"/>
</dbReference>
<keyword evidence="4" id="KW-0460">Magnesium</keyword>
<organism evidence="6 7">
    <name type="scientific">Mya arenaria</name>
    <name type="common">Soft-shell clam</name>
    <dbReference type="NCBI Taxonomy" id="6604"/>
    <lineage>
        <taxon>Eukaryota</taxon>
        <taxon>Metazoa</taxon>
        <taxon>Spiralia</taxon>
        <taxon>Lophotrochozoa</taxon>
        <taxon>Mollusca</taxon>
        <taxon>Bivalvia</taxon>
        <taxon>Autobranchia</taxon>
        <taxon>Heteroconchia</taxon>
        <taxon>Euheterodonta</taxon>
        <taxon>Imparidentia</taxon>
        <taxon>Neoheterodontei</taxon>
        <taxon>Myida</taxon>
        <taxon>Myoidea</taxon>
        <taxon>Myidae</taxon>
        <taxon>Mya</taxon>
    </lineage>
</organism>
<proteinExistence type="predicted"/>
<evidence type="ECO:0000259" key="5">
    <source>
        <dbReference type="Pfam" id="PF00293"/>
    </source>
</evidence>
<evidence type="ECO:0000256" key="4">
    <source>
        <dbReference type="ARBA" id="ARBA00022842"/>
    </source>
</evidence>
<evidence type="ECO:0000256" key="2">
    <source>
        <dbReference type="ARBA" id="ARBA00022723"/>
    </source>
</evidence>
<evidence type="ECO:0000313" key="6">
    <source>
        <dbReference type="EMBL" id="WAR00279.1"/>
    </source>
</evidence>
<dbReference type="Gene3D" id="3.90.79.10">
    <property type="entry name" value="Nucleoside Triphosphate Pyrophosphohydrolase"/>
    <property type="match status" value="1"/>
</dbReference>
<evidence type="ECO:0000256" key="1">
    <source>
        <dbReference type="ARBA" id="ARBA00001946"/>
    </source>
</evidence>
<dbReference type="InterPro" id="IPR050241">
    <property type="entry name" value="NAD-cap_RNA_hydrolase_NudC"/>
</dbReference>
<dbReference type="PANTHER" id="PTHR42904">
    <property type="entry name" value="NUDIX HYDROLASE, NUDC SUBFAMILY"/>
    <property type="match status" value="1"/>
</dbReference>
<dbReference type="EMBL" id="CP111014">
    <property type="protein sequence ID" value="WAR00279.1"/>
    <property type="molecule type" value="Genomic_DNA"/>
</dbReference>
<sequence length="317" mass="35089">MLTLQFFKQGALSIFELTPNLKHFLKVSTINSKCHPLSTSSSLSFRYETMAQPPNKRVLVKLLKNGAFESAHFTQCLVDELSPGCADGVCSCVVDLDGASLLISPPQTDKHLVKLKHPPFCPFHALTKEEIARLPEEINNRGMDCGAAVILESGNGHILLIRRAEHLRTFPGIWVPAGGHIEPDETSVFPPKLSLGQPKRHHAVVYLHARLKPEFTSTSLEVKVNMDPEEVGACAWFDRSKVKAIVASREDEGNKDEGDSSDIPELFSALIIDKNKQQVAGQLEFADLLKTAREDKDQRGRVSTGTKFALEEWLTLT</sequence>
<evidence type="ECO:0000256" key="3">
    <source>
        <dbReference type="ARBA" id="ARBA00022801"/>
    </source>
</evidence>
<reference evidence="6" key="1">
    <citation type="submission" date="2022-11" db="EMBL/GenBank/DDBJ databases">
        <title>Centuries of genome instability and evolution in soft-shell clam transmissible cancer (bioRxiv).</title>
        <authorList>
            <person name="Hart S.F.M."/>
            <person name="Yonemitsu M.A."/>
            <person name="Giersch R.M."/>
            <person name="Beal B.F."/>
            <person name="Arriagada G."/>
            <person name="Davis B.W."/>
            <person name="Ostrander E.A."/>
            <person name="Goff S.P."/>
            <person name="Metzger M.J."/>
        </authorList>
    </citation>
    <scope>NUCLEOTIDE SEQUENCE</scope>
    <source>
        <strain evidence="6">MELC-2E11</strain>
        <tissue evidence="6">Siphon/mantle</tissue>
    </source>
</reference>
<dbReference type="SUPFAM" id="SSF55811">
    <property type="entry name" value="Nudix"/>
    <property type="match status" value="1"/>
</dbReference>
<keyword evidence="3" id="KW-0378">Hydrolase</keyword>
<keyword evidence="2" id="KW-0479">Metal-binding</keyword>
<accession>A0ABY7DT67</accession>
<evidence type="ECO:0000313" key="7">
    <source>
        <dbReference type="Proteomes" id="UP001164746"/>
    </source>
</evidence>
<comment type="cofactor">
    <cofactor evidence="1">
        <name>Mg(2+)</name>
        <dbReference type="ChEBI" id="CHEBI:18420"/>
    </cofactor>
</comment>
<name>A0ABY7DT67_MYAAR</name>
<dbReference type="PANTHER" id="PTHR42904:SF1">
    <property type="entry name" value="NUCLEOSIDE DIPHOSPHATE-LINKED MOIETY X MOTIF 17"/>
    <property type="match status" value="1"/>
</dbReference>
<dbReference type="InterPro" id="IPR000086">
    <property type="entry name" value="NUDIX_hydrolase_dom"/>
</dbReference>
<gene>
    <name evidence="6" type="ORF">MAR_024651</name>
</gene>
<dbReference type="InterPro" id="IPR015797">
    <property type="entry name" value="NUDIX_hydrolase-like_dom_sf"/>
</dbReference>
<dbReference type="Pfam" id="PF00293">
    <property type="entry name" value="NUDIX"/>
    <property type="match status" value="1"/>
</dbReference>
<keyword evidence="7" id="KW-1185">Reference proteome</keyword>
<protein>
    <submittedName>
        <fullName evidence="6">NUD17-like protein</fullName>
    </submittedName>
</protein>